<dbReference type="SUPFAM" id="SSF51430">
    <property type="entry name" value="NAD(P)-linked oxidoreductase"/>
    <property type="match status" value="1"/>
</dbReference>
<dbReference type="InterPro" id="IPR020471">
    <property type="entry name" value="AKR"/>
</dbReference>
<dbReference type="PANTHER" id="PTHR43364">
    <property type="entry name" value="NADH-SPECIFIC METHYLGLYOXAL REDUCTASE-RELATED"/>
    <property type="match status" value="1"/>
</dbReference>
<accession>A0A5P2G3G8</accession>
<dbReference type="CDD" id="cd19103">
    <property type="entry name" value="AKR_unchar"/>
    <property type="match status" value="1"/>
</dbReference>
<dbReference type="KEGG" id="arac:E0W69_006640"/>
<dbReference type="OrthoDB" id="9773828at2"/>
<dbReference type="InterPro" id="IPR050523">
    <property type="entry name" value="AKR_Detox_Biosynth"/>
</dbReference>
<dbReference type="Proteomes" id="UP000292424">
    <property type="component" value="Chromosome"/>
</dbReference>
<feature type="domain" description="NADP-dependent oxidoreductase" evidence="2">
    <location>
        <begin position="7"/>
        <end position="295"/>
    </location>
</feature>
<keyword evidence="1" id="KW-0560">Oxidoreductase</keyword>
<dbReference type="AlphaFoldDB" id="A0A5P2G3G8"/>
<dbReference type="GO" id="GO:0016491">
    <property type="term" value="F:oxidoreductase activity"/>
    <property type="evidence" value="ECO:0007669"/>
    <property type="project" value="UniProtKB-KW"/>
</dbReference>
<dbReference type="EMBL" id="CP044016">
    <property type="protein sequence ID" value="QES88350.1"/>
    <property type="molecule type" value="Genomic_DNA"/>
</dbReference>
<proteinExistence type="predicted"/>
<evidence type="ECO:0000313" key="3">
    <source>
        <dbReference type="EMBL" id="QES88350.1"/>
    </source>
</evidence>
<reference evidence="3 4" key="1">
    <citation type="submission" date="2019-09" db="EMBL/GenBank/DDBJ databases">
        <title>Complete genome sequence of Arachidicoccus sp. B3-10 isolated from apple orchard soil.</title>
        <authorList>
            <person name="Kim H.S."/>
            <person name="Han K.-I."/>
            <person name="Suh M.K."/>
            <person name="Lee K.C."/>
            <person name="Eom M.K."/>
            <person name="Kim J.-S."/>
            <person name="Kang S.W."/>
            <person name="Sin Y."/>
            <person name="Lee J.-S."/>
        </authorList>
    </citation>
    <scope>NUCLEOTIDE SEQUENCE [LARGE SCALE GENOMIC DNA]</scope>
    <source>
        <strain evidence="3 4">B3-10</strain>
    </source>
</reference>
<evidence type="ECO:0000313" key="4">
    <source>
        <dbReference type="Proteomes" id="UP000292424"/>
    </source>
</evidence>
<dbReference type="InterPro" id="IPR036812">
    <property type="entry name" value="NAD(P)_OxRdtase_dom_sf"/>
</dbReference>
<sequence length="312" mass="34201">MNKLPAIALGTWSWVPGEGDTIFGNNITSESLQPVFAAGIKAGLELWDTAFVYGMGASESIVGDFISQYPREEITLSTKFTPQLAPNTENPVLDMLEGSLLRLCTDYVDIYWIHNPTDAPKWTPALIPLLESGKVKSVGVSNHNLEQIKEADAILKEAGFHISAVQNHYSLLYRSSEEAGILDYCKENDITFFSYMVLEQGALSGKYNTQNPLPEGSLRGETYNKILPQIEELTNAMKEIGGNRNVSVAQVAIAWAIAKNTLPIIGVTKVSQVEDAVGAVSIKLSTSEIEKMENLAAMVNVNTRGFWEKPMV</sequence>
<protein>
    <submittedName>
        <fullName evidence="3">Aldo/keto reductase</fullName>
    </submittedName>
</protein>
<dbReference type="RefSeq" id="WP_131329238.1">
    <property type="nucleotide sequence ID" value="NZ_CP044016.1"/>
</dbReference>
<dbReference type="PRINTS" id="PR00069">
    <property type="entry name" value="ALDKETRDTASE"/>
</dbReference>
<evidence type="ECO:0000256" key="1">
    <source>
        <dbReference type="ARBA" id="ARBA00023002"/>
    </source>
</evidence>
<dbReference type="Gene3D" id="3.20.20.100">
    <property type="entry name" value="NADP-dependent oxidoreductase domain"/>
    <property type="match status" value="1"/>
</dbReference>
<dbReference type="Pfam" id="PF00248">
    <property type="entry name" value="Aldo_ket_red"/>
    <property type="match status" value="1"/>
</dbReference>
<evidence type="ECO:0000259" key="2">
    <source>
        <dbReference type="Pfam" id="PF00248"/>
    </source>
</evidence>
<organism evidence="3 4">
    <name type="scientific">Rhizosphaericola mali</name>
    <dbReference type="NCBI Taxonomy" id="2545455"/>
    <lineage>
        <taxon>Bacteria</taxon>
        <taxon>Pseudomonadati</taxon>
        <taxon>Bacteroidota</taxon>
        <taxon>Chitinophagia</taxon>
        <taxon>Chitinophagales</taxon>
        <taxon>Chitinophagaceae</taxon>
        <taxon>Rhizosphaericola</taxon>
    </lineage>
</organism>
<dbReference type="GO" id="GO:0005829">
    <property type="term" value="C:cytosol"/>
    <property type="evidence" value="ECO:0007669"/>
    <property type="project" value="TreeGrafter"/>
</dbReference>
<gene>
    <name evidence="3" type="ORF">E0W69_006640</name>
</gene>
<dbReference type="PANTHER" id="PTHR43364:SF4">
    <property type="entry name" value="NAD(P)-LINKED OXIDOREDUCTASE SUPERFAMILY PROTEIN"/>
    <property type="match status" value="1"/>
</dbReference>
<name>A0A5P2G3G8_9BACT</name>
<dbReference type="InterPro" id="IPR023210">
    <property type="entry name" value="NADP_OxRdtase_dom"/>
</dbReference>
<keyword evidence="4" id="KW-1185">Reference proteome</keyword>